<protein>
    <submittedName>
        <fullName evidence="3">Bifunctional polymyxin resistance protein ArnA</fullName>
    </submittedName>
</protein>
<sequence length="261" mass="30256">MRIFIITMDDPVQTRDFIKYIIDQKKDQIVGLAVSKGDRLTIGKKRSKFLYIISLFLIMGISGFLKNSWITVFDKVRKKLSKYGLMKDKSILEYVKSQNIPTWEIKTPNSKKFLSELKEIQPDIIINQSQSIIKKDLLELPNIGVLNRHNALLPKNRGRLTPFWVLYKQEKETGVSIHFVEEGIDSGDIVVQKKYAVSKKDSFNSLVKKNYQIAPKAMVEAIEMLEKGNAKYIENDDSKATYNTIPTLKQAWTYRKRRLFS</sequence>
<keyword evidence="4" id="KW-1185">Reference proteome</keyword>
<accession>A0A0S2I0B6</accession>
<keyword evidence="1" id="KW-1133">Transmembrane helix</keyword>
<evidence type="ECO:0000313" key="3">
    <source>
        <dbReference type="EMBL" id="ALO15784.1"/>
    </source>
</evidence>
<name>A0A0S2I0B6_9BACT</name>
<keyword evidence="1" id="KW-0472">Membrane</keyword>
<dbReference type="RefSeq" id="WP_057953216.1">
    <property type="nucleotide sequence ID" value="NZ_CP013118.1"/>
</dbReference>
<dbReference type="SUPFAM" id="SSF53328">
    <property type="entry name" value="Formyltransferase"/>
    <property type="match status" value="1"/>
</dbReference>
<dbReference type="Pfam" id="PF00551">
    <property type="entry name" value="Formyl_trans_N"/>
    <property type="match status" value="1"/>
</dbReference>
<dbReference type="InterPro" id="IPR036477">
    <property type="entry name" value="Formyl_transf_N_sf"/>
</dbReference>
<dbReference type="KEGG" id="blq:L21SP5_02151"/>
<feature type="transmembrane region" description="Helical" evidence="1">
    <location>
        <begin position="49"/>
        <end position="69"/>
    </location>
</feature>
<dbReference type="AlphaFoldDB" id="A0A0S2I0B6"/>
<dbReference type="InterPro" id="IPR002376">
    <property type="entry name" value="Formyl_transf_N"/>
</dbReference>
<dbReference type="PROSITE" id="PS00373">
    <property type="entry name" value="GART"/>
    <property type="match status" value="1"/>
</dbReference>
<dbReference type="InterPro" id="IPR001555">
    <property type="entry name" value="GART_AS"/>
</dbReference>
<gene>
    <name evidence="3" type="primary">arnA</name>
    <name evidence="3" type="ORF">L21SP5_02151</name>
</gene>
<evidence type="ECO:0000259" key="2">
    <source>
        <dbReference type="Pfam" id="PF00551"/>
    </source>
</evidence>
<dbReference type="EMBL" id="CP013118">
    <property type="protein sequence ID" value="ALO15784.1"/>
    <property type="molecule type" value="Genomic_DNA"/>
</dbReference>
<evidence type="ECO:0000256" key="1">
    <source>
        <dbReference type="SAM" id="Phobius"/>
    </source>
</evidence>
<dbReference type="GO" id="GO:0004479">
    <property type="term" value="F:methionyl-tRNA formyltransferase activity"/>
    <property type="evidence" value="ECO:0007669"/>
    <property type="project" value="TreeGrafter"/>
</dbReference>
<dbReference type="PANTHER" id="PTHR11138:SF5">
    <property type="entry name" value="METHIONYL-TRNA FORMYLTRANSFERASE, MITOCHONDRIAL"/>
    <property type="match status" value="1"/>
</dbReference>
<feature type="domain" description="Formyl transferase N-terminal" evidence="2">
    <location>
        <begin position="99"/>
        <end position="222"/>
    </location>
</feature>
<dbReference type="STRING" id="1307839.L21SP5_02151"/>
<reference evidence="3 4" key="1">
    <citation type="submission" date="2015-11" db="EMBL/GenBank/DDBJ databases">
        <title>Description and complete genome sequence of a novel strain predominating in hypersaline microbial mats and representing a new family of the Bacteriodetes phylum.</title>
        <authorList>
            <person name="Spring S."/>
            <person name="Bunk B."/>
            <person name="Sproer C."/>
            <person name="Klenk H.-P."/>
        </authorList>
    </citation>
    <scope>NUCLEOTIDE SEQUENCE [LARGE SCALE GENOMIC DNA]</scope>
    <source>
        <strain evidence="3 4">L21-Spi-D4</strain>
    </source>
</reference>
<keyword evidence="1" id="KW-0812">Transmembrane</keyword>
<dbReference type="OrthoDB" id="9802815at2"/>
<proteinExistence type="predicted"/>
<dbReference type="GO" id="GO:0005829">
    <property type="term" value="C:cytosol"/>
    <property type="evidence" value="ECO:0007669"/>
    <property type="project" value="TreeGrafter"/>
</dbReference>
<organism evidence="3 4">
    <name type="scientific">Salinivirga cyanobacteriivorans</name>
    <dbReference type="NCBI Taxonomy" id="1307839"/>
    <lineage>
        <taxon>Bacteria</taxon>
        <taxon>Pseudomonadati</taxon>
        <taxon>Bacteroidota</taxon>
        <taxon>Bacteroidia</taxon>
        <taxon>Bacteroidales</taxon>
        <taxon>Salinivirgaceae</taxon>
        <taxon>Salinivirga</taxon>
    </lineage>
</organism>
<dbReference type="Proteomes" id="UP000064893">
    <property type="component" value="Chromosome"/>
</dbReference>
<dbReference type="Gene3D" id="3.40.50.12230">
    <property type="match status" value="1"/>
</dbReference>
<dbReference type="PANTHER" id="PTHR11138">
    <property type="entry name" value="METHIONYL-TRNA FORMYLTRANSFERASE"/>
    <property type="match status" value="1"/>
</dbReference>
<evidence type="ECO:0000313" key="4">
    <source>
        <dbReference type="Proteomes" id="UP000064893"/>
    </source>
</evidence>